<evidence type="ECO:0000256" key="1">
    <source>
        <dbReference type="SAM" id="SignalP"/>
    </source>
</evidence>
<protein>
    <submittedName>
        <fullName evidence="3">Uncharacterized protein LOC117648375</fullName>
    </submittedName>
</protein>
<proteinExistence type="predicted"/>
<dbReference type="AlphaFoldDB" id="A0A6P8ZCU5"/>
<reference evidence="3" key="1">
    <citation type="submission" date="2025-08" db="UniProtKB">
        <authorList>
            <consortium name="RefSeq"/>
        </authorList>
    </citation>
    <scope>IDENTIFICATION</scope>
    <source>
        <tissue evidence="3">Total insect</tissue>
    </source>
</reference>
<dbReference type="OrthoDB" id="6621129at2759"/>
<keyword evidence="2" id="KW-1185">Reference proteome</keyword>
<feature type="chain" id="PRO_5027673290" evidence="1">
    <location>
        <begin position="25"/>
        <end position="198"/>
    </location>
</feature>
<dbReference type="InParanoid" id="A0A6P8ZCU5"/>
<sequence length="198" mass="22196">MSLFRLLLVGTLVPTLNLVNQARSKSINTFAGPYIAIIHKLDSCPSDGTLQLNTRVSHFNPSRPYDLPIFTGNATLKEDLRDNYWSRADLAVRSNNQWKENAFIFNFPKQGCTAIREQVPDFFRVLAKLSGASTDKGTPCVVPAGVYLLKNEMVNLTFPNFPVIPYARYRFKVTASHSRNFDTPLLCLAVDCEAIPKP</sequence>
<accession>A0A6P8ZCU5</accession>
<feature type="signal peptide" evidence="1">
    <location>
        <begin position="1"/>
        <end position="24"/>
    </location>
</feature>
<dbReference type="Proteomes" id="UP000515158">
    <property type="component" value="Unplaced"/>
</dbReference>
<name>A0A6P8ZCU5_THRPL</name>
<evidence type="ECO:0000313" key="2">
    <source>
        <dbReference type="Proteomes" id="UP000515158"/>
    </source>
</evidence>
<dbReference type="KEGG" id="tpal:117648375"/>
<gene>
    <name evidence="3" type="primary">LOC117648375</name>
</gene>
<dbReference type="GeneID" id="117648375"/>
<keyword evidence="1" id="KW-0732">Signal</keyword>
<organism evidence="3">
    <name type="scientific">Thrips palmi</name>
    <name type="common">Melon thrips</name>
    <dbReference type="NCBI Taxonomy" id="161013"/>
    <lineage>
        <taxon>Eukaryota</taxon>
        <taxon>Metazoa</taxon>
        <taxon>Ecdysozoa</taxon>
        <taxon>Arthropoda</taxon>
        <taxon>Hexapoda</taxon>
        <taxon>Insecta</taxon>
        <taxon>Pterygota</taxon>
        <taxon>Neoptera</taxon>
        <taxon>Paraneoptera</taxon>
        <taxon>Thysanoptera</taxon>
        <taxon>Terebrantia</taxon>
        <taxon>Thripoidea</taxon>
        <taxon>Thripidae</taxon>
        <taxon>Thrips</taxon>
    </lineage>
</organism>
<dbReference type="RefSeq" id="XP_034246777.1">
    <property type="nucleotide sequence ID" value="XM_034390886.1"/>
</dbReference>
<evidence type="ECO:0000313" key="3">
    <source>
        <dbReference type="RefSeq" id="XP_034246777.1"/>
    </source>
</evidence>